<dbReference type="AlphaFoldDB" id="A0A5B8UM58"/>
<proteinExistence type="predicted"/>
<evidence type="ECO:0000313" key="1">
    <source>
        <dbReference type="EMBL" id="QEC57648.1"/>
    </source>
</evidence>
<dbReference type="Proteomes" id="UP000321204">
    <property type="component" value="Chromosome"/>
</dbReference>
<organism evidence="1 2">
    <name type="scientific">Flavisolibacter ginsenosidimutans</name>
    <dbReference type="NCBI Taxonomy" id="661481"/>
    <lineage>
        <taxon>Bacteria</taxon>
        <taxon>Pseudomonadati</taxon>
        <taxon>Bacteroidota</taxon>
        <taxon>Chitinophagia</taxon>
        <taxon>Chitinophagales</taxon>
        <taxon>Chitinophagaceae</taxon>
        <taxon>Flavisolibacter</taxon>
    </lineage>
</organism>
<keyword evidence="2" id="KW-1185">Reference proteome</keyword>
<dbReference type="RefSeq" id="WP_146790189.1">
    <property type="nucleotide sequence ID" value="NZ_BAABIO010000003.1"/>
</dbReference>
<protein>
    <submittedName>
        <fullName evidence="1">Uncharacterized protein</fullName>
    </submittedName>
</protein>
<sequence>MKKDLWKLDIEQLQTLYRDENKELENRLLSGSSWEDVSDLRHQIGELSTVIYKKLNASHFDHPAEKSRRNE</sequence>
<dbReference type="EMBL" id="CP042433">
    <property type="protein sequence ID" value="QEC57648.1"/>
    <property type="molecule type" value="Genomic_DNA"/>
</dbReference>
<evidence type="ECO:0000313" key="2">
    <source>
        <dbReference type="Proteomes" id="UP000321204"/>
    </source>
</evidence>
<name>A0A5B8UM58_9BACT</name>
<gene>
    <name evidence="1" type="ORF">FSB75_17645</name>
</gene>
<dbReference type="KEGG" id="fgg:FSB75_17645"/>
<accession>A0A5B8UM58</accession>
<reference evidence="1 2" key="1">
    <citation type="journal article" date="2015" name="Int. J. Syst. Evol. Microbiol.">
        <title>Flavisolibacter ginsenosidimutans sp. nov., with ginsenoside-converting activity isolated from soil used for cultivating ginseng.</title>
        <authorList>
            <person name="Zhao Y."/>
            <person name="Liu Q."/>
            <person name="Kang M.S."/>
            <person name="Jin F."/>
            <person name="Yu H."/>
            <person name="Im W.T."/>
        </authorList>
    </citation>
    <scope>NUCLEOTIDE SEQUENCE [LARGE SCALE GENOMIC DNA]</scope>
    <source>
        <strain evidence="1 2">Gsoil 636</strain>
    </source>
</reference>
<dbReference type="OrthoDB" id="9932248at2"/>